<dbReference type="Proteomes" id="UP000008631">
    <property type="component" value="Chromosome"/>
</dbReference>
<dbReference type="OrthoDB" id="6183734at2"/>
<dbReference type="Gene3D" id="3.30.360.10">
    <property type="entry name" value="Dihydrodipicolinate Reductase, domain 2"/>
    <property type="match status" value="1"/>
</dbReference>
<name>E8R6K4_ISOPI</name>
<gene>
    <name evidence="4" type="ordered locus">Isop_2337</name>
</gene>
<organism evidence="4 5">
    <name type="scientific">Isosphaera pallida (strain ATCC 43644 / DSM 9630 / IS1B)</name>
    <dbReference type="NCBI Taxonomy" id="575540"/>
    <lineage>
        <taxon>Bacteria</taxon>
        <taxon>Pseudomonadati</taxon>
        <taxon>Planctomycetota</taxon>
        <taxon>Planctomycetia</taxon>
        <taxon>Isosphaerales</taxon>
        <taxon>Isosphaeraceae</taxon>
        <taxon>Isosphaera</taxon>
    </lineage>
</organism>
<dbReference type="eggNOG" id="COG0673">
    <property type="taxonomic scope" value="Bacteria"/>
</dbReference>
<dbReference type="GO" id="GO:0016491">
    <property type="term" value="F:oxidoreductase activity"/>
    <property type="evidence" value="ECO:0007669"/>
    <property type="project" value="UniProtKB-KW"/>
</dbReference>
<reference key="1">
    <citation type="submission" date="2010-11" db="EMBL/GenBank/DDBJ databases">
        <title>The complete sequence of chromosome of Isophaera pallida ATCC 43644.</title>
        <authorList>
            <consortium name="US DOE Joint Genome Institute (JGI-PGF)"/>
            <person name="Lucas S."/>
            <person name="Copeland A."/>
            <person name="Lapidus A."/>
            <person name="Bruce D."/>
            <person name="Goodwin L."/>
            <person name="Pitluck S."/>
            <person name="Kyrpides N."/>
            <person name="Mavromatis K."/>
            <person name="Pagani I."/>
            <person name="Ivanova N."/>
            <person name="Saunders E."/>
            <person name="Brettin T."/>
            <person name="Detter J.C."/>
            <person name="Han C."/>
            <person name="Tapia R."/>
            <person name="Land M."/>
            <person name="Hauser L."/>
            <person name="Markowitz V."/>
            <person name="Cheng J.-F."/>
            <person name="Hugenholtz P."/>
            <person name="Woyke T."/>
            <person name="Wu D."/>
            <person name="Eisen J.A."/>
        </authorList>
    </citation>
    <scope>NUCLEOTIDE SEQUENCE</scope>
    <source>
        <strain>ATCC 43644</strain>
    </source>
</reference>
<dbReference type="InterPro" id="IPR000683">
    <property type="entry name" value="Gfo/Idh/MocA-like_OxRdtase_N"/>
</dbReference>
<evidence type="ECO:0000256" key="1">
    <source>
        <dbReference type="ARBA" id="ARBA00010928"/>
    </source>
</evidence>
<dbReference type="RefSeq" id="WP_013565203.1">
    <property type="nucleotide sequence ID" value="NC_014962.1"/>
</dbReference>
<dbReference type="STRING" id="575540.Isop_2337"/>
<dbReference type="HOGENOM" id="CLU_023194_14_0_0"/>
<dbReference type="AlphaFoldDB" id="E8R6K4"/>
<protein>
    <submittedName>
        <fullName evidence="4">Oxidoreductase domain protein</fullName>
    </submittedName>
</protein>
<accession>E8R6K4</accession>
<evidence type="ECO:0000313" key="4">
    <source>
        <dbReference type="EMBL" id="ADV62915.1"/>
    </source>
</evidence>
<dbReference type="Gene3D" id="3.40.50.720">
    <property type="entry name" value="NAD(P)-binding Rossmann-like Domain"/>
    <property type="match status" value="1"/>
</dbReference>
<dbReference type="GO" id="GO:0000166">
    <property type="term" value="F:nucleotide binding"/>
    <property type="evidence" value="ECO:0007669"/>
    <property type="project" value="InterPro"/>
</dbReference>
<feature type="domain" description="Gfo/Idh/MocA-like oxidoreductase N-terminal" evidence="3">
    <location>
        <begin position="37"/>
        <end position="157"/>
    </location>
</feature>
<reference evidence="4 5" key="2">
    <citation type="journal article" date="2011" name="Stand. Genomic Sci.">
        <title>Complete genome sequence of Isosphaera pallida type strain (IS1B).</title>
        <authorList>
            <consortium name="US DOE Joint Genome Institute (JGI-PGF)"/>
            <person name="Goker M."/>
            <person name="Cleland D."/>
            <person name="Saunders E."/>
            <person name="Lapidus A."/>
            <person name="Nolan M."/>
            <person name="Lucas S."/>
            <person name="Hammon N."/>
            <person name="Deshpande S."/>
            <person name="Cheng J.F."/>
            <person name="Tapia R."/>
            <person name="Han C."/>
            <person name="Goodwin L."/>
            <person name="Pitluck S."/>
            <person name="Liolios K."/>
            <person name="Pagani I."/>
            <person name="Ivanova N."/>
            <person name="Mavromatis K."/>
            <person name="Pati A."/>
            <person name="Chen A."/>
            <person name="Palaniappan K."/>
            <person name="Land M."/>
            <person name="Hauser L."/>
            <person name="Chang Y.J."/>
            <person name="Jeffries C.D."/>
            <person name="Detter J.C."/>
            <person name="Beck B."/>
            <person name="Woyke T."/>
            <person name="Bristow J."/>
            <person name="Eisen J.A."/>
            <person name="Markowitz V."/>
            <person name="Hugenholtz P."/>
            <person name="Kyrpides N.C."/>
            <person name="Klenk H.P."/>
        </authorList>
    </citation>
    <scope>NUCLEOTIDE SEQUENCE [LARGE SCALE GENOMIC DNA]</scope>
    <source>
        <strain evidence="5">ATCC 43644 / DSM 9630 / IS1B</strain>
    </source>
</reference>
<dbReference type="Pfam" id="PF01408">
    <property type="entry name" value="GFO_IDH_MocA"/>
    <property type="match status" value="1"/>
</dbReference>
<keyword evidence="5" id="KW-1185">Reference proteome</keyword>
<dbReference type="SUPFAM" id="SSF51735">
    <property type="entry name" value="NAD(P)-binding Rossmann-fold domains"/>
    <property type="match status" value="1"/>
</dbReference>
<dbReference type="SUPFAM" id="SSF55347">
    <property type="entry name" value="Glyceraldehyde-3-phosphate dehydrogenase-like, C-terminal domain"/>
    <property type="match status" value="1"/>
</dbReference>
<dbReference type="KEGG" id="ipa:Isop_2337"/>
<proteinExistence type="inferred from homology"/>
<dbReference type="InterPro" id="IPR036291">
    <property type="entry name" value="NAD(P)-bd_dom_sf"/>
</dbReference>
<evidence type="ECO:0000313" key="5">
    <source>
        <dbReference type="Proteomes" id="UP000008631"/>
    </source>
</evidence>
<dbReference type="PANTHER" id="PTHR43708">
    <property type="entry name" value="CONSERVED EXPRESSED OXIDOREDUCTASE (EUROFUNG)"/>
    <property type="match status" value="1"/>
</dbReference>
<dbReference type="EMBL" id="CP002353">
    <property type="protein sequence ID" value="ADV62915.1"/>
    <property type="molecule type" value="Genomic_DNA"/>
</dbReference>
<keyword evidence="2" id="KW-0560">Oxidoreductase</keyword>
<sequence length="396" mass="44525">MTSLSLPHPDWPDADDDPRWSDWLNLEPSPPVRRDWRIGAVGAGFIMRDCHLPAYAAAGLHAVGIVSRHRRSAEEVAALHGVERVYDSLEQMLDQADVEILDVAVPPQAQRGLIERAVGHRRKPRGILAQKPLAMSPDEGKAIVQACQQAGVRLQVNQNMRFDQSIRGLKTLLDRSVLGEPVLATIDMRAIPHWMPWAQGGRSLATYIMSIHHLDTFRYWLGDPDRVLASTRPDPRTSFDHHDGINLAILEYDAGPRASTWDDVWSGPSPDPHGEGPRRRIGQAIEIRWRVEGTRGVALGTIGWPDWPQRRPSTLRFTSLDDPHPPEDRQGWRAPVWSSCWFPDAFRGPLFGLARALETHQPPDIDGADNLKTLALCEAVLVAAREHRVVDPRQWW</sequence>
<comment type="similarity">
    <text evidence="1">Belongs to the Gfo/Idh/MocA family.</text>
</comment>
<dbReference type="PANTHER" id="PTHR43708:SF5">
    <property type="entry name" value="CONSERVED EXPRESSED OXIDOREDUCTASE (EUROFUNG)-RELATED"/>
    <property type="match status" value="1"/>
</dbReference>
<evidence type="ECO:0000256" key="2">
    <source>
        <dbReference type="ARBA" id="ARBA00023002"/>
    </source>
</evidence>
<dbReference type="InterPro" id="IPR051317">
    <property type="entry name" value="Gfo/Idh/MocA_oxidoreduct"/>
</dbReference>
<evidence type="ECO:0000259" key="3">
    <source>
        <dbReference type="Pfam" id="PF01408"/>
    </source>
</evidence>
<dbReference type="InParanoid" id="E8R6K4"/>